<feature type="domain" description="N-acetyltransferase" evidence="1">
    <location>
        <begin position="4"/>
        <end position="149"/>
    </location>
</feature>
<dbReference type="EMBL" id="CP001719">
    <property type="protein sequence ID" value="ADC48048.1"/>
    <property type="molecule type" value="Genomic_DNA"/>
</dbReference>
<dbReference type="KEGG" id="mru:mru_2198"/>
<dbReference type="PROSITE" id="PS51186">
    <property type="entry name" value="GNAT"/>
    <property type="match status" value="1"/>
</dbReference>
<reference evidence="2 3" key="1">
    <citation type="journal article" date="2010" name="PLoS ONE">
        <title>The genome sequence of the rumen methanogen Methanobrevibacter ruminantium reveals new possibilities for controlling ruminant methane emissions.</title>
        <authorList>
            <person name="Leahy S.C."/>
            <person name="Kelly W.J."/>
            <person name="Altermann E."/>
            <person name="Ronimus R.S."/>
            <person name="Yeoman C.J."/>
            <person name="Pacheco D.M."/>
            <person name="Li D."/>
            <person name="Kong Z."/>
            <person name="McTavish S."/>
            <person name="Sang C."/>
            <person name="Lambie S.C."/>
            <person name="Janssen P.H."/>
            <person name="Dey D."/>
            <person name="Attwood G.T."/>
        </authorList>
    </citation>
    <scope>NUCLEOTIDE SEQUENCE [LARGE SCALE GENOMIC DNA]</scope>
    <source>
        <strain evidence="3">ATCC 35063 / DSM 1093 / JCM 13430 / OCM 146 / M1</strain>
    </source>
</reference>
<dbReference type="SUPFAM" id="SSF55729">
    <property type="entry name" value="Acyl-CoA N-acyltransferases (Nat)"/>
    <property type="match status" value="1"/>
</dbReference>
<dbReference type="Gene3D" id="3.40.630.30">
    <property type="match status" value="1"/>
</dbReference>
<dbReference type="GO" id="GO:0031415">
    <property type="term" value="C:NatA complex"/>
    <property type="evidence" value="ECO:0007669"/>
    <property type="project" value="TreeGrafter"/>
</dbReference>
<dbReference type="PANTHER" id="PTHR42919:SF20">
    <property type="entry name" value="GCN5-RELATED N-ACETYLTRANSFERASE 10, CHLOROPLASTIC"/>
    <property type="match status" value="1"/>
</dbReference>
<dbReference type="Pfam" id="PF00583">
    <property type="entry name" value="Acetyltransf_1"/>
    <property type="match status" value="1"/>
</dbReference>
<evidence type="ECO:0000313" key="2">
    <source>
        <dbReference type="EMBL" id="ADC48048.1"/>
    </source>
</evidence>
<evidence type="ECO:0000259" key="1">
    <source>
        <dbReference type="PROSITE" id="PS51186"/>
    </source>
</evidence>
<dbReference type="GeneID" id="8771879"/>
<dbReference type="PANTHER" id="PTHR42919">
    <property type="entry name" value="N-ALPHA-ACETYLTRANSFERASE"/>
    <property type="match status" value="1"/>
</dbReference>
<dbReference type="InterPro" id="IPR051556">
    <property type="entry name" value="N-term/lysine_N-AcTrnsfr"/>
</dbReference>
<dbReference type="InterPro" id="IPR000182">
    <property type="entry name" value="GNAT_dom"/>
</dbReference>
<dbReference type="STRING" id="634498.mru_2198"/>
<dbReference type="AlphaFoldDB" id="D3E1G3"/>
<dbReference type="GO" id="GO:0008080">
    <property type="term" value="F:N-acetyltransferase activity"/>
    <property type="evidence" value="ECO:0007669"/>
    <property type="project" value="TreeGrafter"/>
</dbReference>
<evidence type="ECO:0000313" key="3">
    <source>
        <dbReference type="Proteomes" id="UP000008680"/>
    </source>
</evidence>
<protein>
    <submittedName>
        <fullName evidence="2">Acetyltransferase GNAT family</fullName>
    </submittedName>
</protein>
<dbReference type="Proteomes" id="UP000008680">
    <property type="component" value="Chromosome"/>
</dbReference>
<proteinExistence type="predicted"/>
<sequence>METILTNEKDERFIELSNELNNEYYSNIGEDSLKYLDYNTLEDPHVVLLVLNWGNPIACASYRIFDEQSVEIRRVYVKKRYRNKKIAYKLVKALEKLAMENNFKYSIIETGSENMAAINLYKKLGYEKIDNFGFFKDDDACICMRKEFKTLIF</sequence>
<dbReference type="OrthoDB" id="43754at2157"/>
<name>D3E1G3_METRM</name>
<dbReference type="HOGENOM" id="CLU_013985_11_8_2"/>
<dbReference type="GO" id="GO:0007064">
    <property type="term" value="P:mitotic sister chromatid cohesion"/>
    <property type="evidence" value="ECO:0007669"/>
    <property type="project" value="TreeGrafter"/>
</dbReference>
<organism evidence="2 3">
    <name type="scientific">Methanobrevibacter ruminantium (strain ATCC 35063 / DSM 1093 / JCM 13430 / OCM 146 / M1)</name>
    <name type="common">Methanobacterium ruminantium</name>
    <dbReference type="NCBI Taxonomy" id="634498"/>
    <lineage>
        <taxon>Archaea</taxon>
        <taxon>Methanobacteriati</taxon>
        <taxon>Methanobacteriota</taxon>
        <taxon>Methanomada group</taxon>
        <taxon>Methanobacteria</taxon>
        <taxon>Methanobacteriales</taxon>
        <taxon>Methanobacteriaceae</taxon>
        <taxon>Methanobrevibacter</taxon>
    </lineage>
</organism>
<dbReference type="PATRIC" id="fig|634498.28.peg.2198"/>
<dbReference type="CDD" id="cd04301">
    <property type="entry name" value="NAT_SF"/>
    <property type="match status" value="1"/>
</dbReference>
<keyword evidence="3" id="KW-1185">Reference proteome</keyword>
<dbReference type="eggNOG" id="arCOG00833">
    <property type="taxonomic scope" value="Archaea"/>
</dbReference>
<dbReference type="InterPro" id="IPR016181">
    <property type="entry name" value="Acyl_CoA_acyltransferase"/>
</dbReference>
<dbReference type="RefSeq" id="WP_012956996.1">
    <property type="nucleotide sequence ID" value="NC_013790.1"/>
</dbReference>
<accession>D3E1G3</accession>
<gene>
    <name evidence="2" type="ordered locus">mru_2198</name>
</gene>